<geneLocation type="mitochondrion" evidence="19"/>
<dbReference type="PANTHER" id="PTHR19271:SF16">
    <property type="entry name" value="CYTOCHROME B"/>
    <property type="match status" value="1"/>
</dbReference>
<accession>A0A5P8DJX2</accession>
<dbReference type="Pfam" id="PF00033">
    <property type="entry name" value="Cytochrome_B"/>
    <property type="match status" value="1"/>
</dbReference>
<feature type="transmembrane region" description="Helical" evidence="16">
    <location>
        <begin position="143"/>
        <end position="164"/>
    </location>
</feature>
<evidence type="ECO:0000256" key="7">
    <source>
        <dbReference type="ARBA" id="ARBA00022723"/>
    </source>
</evidence>
<feature type="transmembrane region" description="Helical" evidence="16">
    <location>
        <begin position="108"/>
        <end position="131"/>
    </location>
</feature>
<feature type="binding site" description="axial binding residue" evidence="15">
    <location>
        <position position="194"/>
    </location>
    <ligand>
        <name>heme b</name>
        <dbReference type="ChEBI" id="CHEBI:60344"/>
        <label>b566</label>
    </ligand>
    <ligandPart>
        <name>Fe</name>
        <dbReference type="ChEBI" id="CHEBI:18248"/>
    </ligandPart>
</feature>
<feature type="transmembrane region" description="Helical" evidence="16">
    <location>
        <begin position="27"/>
        <end position="54"/>
    </location>
</feature>
<dbReference type="EMBL" id="MN082144">
    <property type="protein sequence ID" value="QFP99046.1"/>
    <property type="molecule type" value="Genomic_DNA"/>
</dbReference>
<feature type="transmembrane region" description="Helical" evidence="16">
    <location>
        <begin position="318"/>
        <end position="339"/>
    </location>
</feature>
<evidence type="ECO:0000256" key="13">
    <source>
        <dbReference type="ARBA" id="ARBA00023136"/>
    </source>
</evidence>
<keyword evidence="9 16" id="KW-0249">Electron transport</keyword>
<protein>
    <recommendedName>
        <fullName evidence="2 16">Cytochrome b</fullName>
    </recommendedName>
</protein>
<comment type="cofactor">
    <cofactor evidence="15">
        <name>heme</name>
        <dbReference type="ChEBI" id="CHEBI:30413"/>
    </cofactor>
    <text evidence="15">Binds 2 heme groups non-covalently.</text>
</comment>
<comment type="similarity">
    <text evidence="16">Belongs to the cytochrome b family.</text>
</comment>
<comment type="function">
    <text evidence="16">Component of the ubiquinol-cytochrome c reductase complex (complex III or cytochrome b-c1 complex) that is part of the mitochondrial respiratory chain. The b-c1 complex mediates electron transfer from ubiquinol to cytochrome c. Contributes to the generation of a proton gradient across the mitochondrial membrane that is then used for ATP synthesis.</text>
</comment>
<dbReference type="InterPro" id="IPR016174">
    <property type="entry name" value="Di-haem_cyt_TM"/>
</dbReference>
<dbReference type="Gene3D" id="1.20.810.10">
    <property type="entry name" value="Cytochrome Bc1 Complex, Chain C"/>
    <property type="match status" value="1"/>
</dbReference>
<dbReference type="PANTHER" id="PTHR19271">
    <property type="entry name" value="CYTOCHROME B"/>
    <property type="match status" value="1"/>
</dbReference>
<dbReference type="InterPro" id="IPR048260">
    <property type="entry name" value="Cytochrome_b_C_euk/bac"/>
</dbReference>
<dbReference type="CDD" id="cd00290">
    <property type="entry name" value="cytochrome_b_C"/>
    <property type="match status" value="1"/>
</dbReference>
<evidence type="ECO:0000256" key="10">
    <source>
        <dbReference type="ARBA" id="ARBA00022989"/>
    </source>
</evidence>
<keyword evidence="8" id="KW-0999">Mitochondrion inner membrane</keyword>
<dbReference type="GO" id="GO:0046872">
    <property type="term" value="F:metal ion binding"/>
    <property type="evidence" value="ECO:0007669"/>
    <property type="project" value="UniProtKB-UniRule"/>
</dbReference>
<dbReference type="PIRSF" id="PIRSF038885">
    <property type="entry name" value="COB"/>
    <property type="match status" value="1"/>
</dbReference>
<keyword evidence="4 15" id="KW-0349">Heme</keyword>
<dbReference type="GO" id="GO:0016491">
    <property type="term" value="F:oxidoreductase activity"/>
    <property type="evidence" value="ECO:0007669"/>
    <property type="project" value="UniProtKB-UniRule"/>
</dbReference>
<comment type="subcellular location">
    <subcellularLocation>
        <location evidence="1">Mitochondrion inner membrane</location>
        <topology evidence="1">Multi-pass membrane protein</topology>
    </subcellularLocation>
</comment>
<feature type="domain" description="Cytochrome b/b6 N-terminal region profile" evidence="17">
    <location>
        <begin position="1"/>
        <end position="207"/>
    </location>
</feature>
<evidence type="ECO:0000259" key="17">
    <source>
        <dbReference type="PROSITE" id="PS51002"/>
    </source>
</evidence>
<dbReference type="GO" id="GO:0006122">
    <property type="term" value="P:mitochondrial electron transport, ubiquinol to cytochrome c"/>
    <property type="evidence" value="ECO:0007669"/>
    <property type="project" value="TreeGrafter"/>
</dbReference>
<dbReference type="InterPro" id="IPR005797">
    <property type="entry name" value="Cyt_b/b6_N"/>
</dbReference>
<evidence type="ECO:0000256" key="12">
    <source>
        <dbReference type="ARBA" id="ARBA00023128"/>
    </source>
</evidence>
<evidence type="ECO:0000256" key="11">
    <source>
        <dbReference type="ARBA" id="ARBA00023004"/>
    </source>
</evidence>
<dbReference type="InterPro" id="IPR030689">
    <property type="entry name" value="Cytochrome_b"/>
</dbReference>
<sequence>MRFLNINILSIIAKHGIAYPTPSNLNYFWGFGSISGFLLVWQVVSGVLLAMHYSPEVLLAFNSLEHIMRDVSSGWLIRYCHSGGASMFFIIVYVHIGRALYFRSYRKISLWYSGIVIFLLMMATAFLGYVLPWGQMSLWGATVITNILGAFPIVGKYIVSWLWGGFSVDNPTLKRFFVLHFLLPFVLLAMSLLHLALLHISGSTNPVGICAKMDSVRFYPKFIIKDMFGFFVVVGSLSLFTVFMYPNVLGHPDNYIRADALITPKHIVPEWYFLPFYAILRAIPNKFGGVVAMFGSILILFILPFLGRFKAKSSKFLVLIQFFFWFFVGDVFLLGWLGACVVEQPYVIISQCSTVFYFSYFFLILPFLGYIEKRI</sequence>
<proteinExistence type="inferred from homology"/>
<feature type="domain" description="Cytochrome b/b6 C-terminal region profile" evidence="18">
    <location>
        <begin position="208"/>
        <end position="375"/>
    </location>
</feature>
<keyword evidence="7 15" id="KW-0479">Metal-binding</keyword>
<evidence type="ECO:0000256" key="5">
    <source>
        <dbReference type="ARBA" id="ARBA00022660"/>
    </source>
</evidence>
<evidence type="ECO:0000256" key="9">
    <source>
        <dbReference type="ARBA" id="ARBA00022982"/>
    </source>
</evidence>
<keyword evidence="5 16" id="KW-0679">Respiratory chain</keyword>
<evidence type="ECO:0000256" key="14">
    <source>
        <dbReference type="PIRSR" id="PIRSR038885-1"/>
    </source>
</evidence>
<evidence type="ECO:0000256" key="4">
    <source>
        <dbReference type="ARBA" id="ARBA00022617"/>
    </source>
</evidence>
<dbReference type="PROSITE" id="PS51002">
    <property type="entry name" value="CYTB_NTER"/>
    <property type="match status" value="1"/>
</dbReference>
<dbReference type="Pfam" id="PF00032">
    <property type="entry name" value="Cytochrom_B_C"/>
    <property type="match status" value="1"/>
</dbReference>
<evidence type="ECO:0000259" key="18">
    <source>
        <dbReference type="PROSITE" id="PS51003"/>
    </source>
</evidence>
<name>A0A5P8DJX2_9EUKA</name>
<feature type="transmembrane region" description="Helical" evidence="16">
    <location>
        <begin position="345"/>
        <end position="371"/>
    </location>
</feature>
<dbReference type="InterPro" id="IPR005798">
    <property type="entry name" value="Cyt_b/b6_C"/>
</dbReference>
<evidence type="ECO:0000256" key="2">
    <source>
        <dbReference type="ARBA" id="ARBA00013531"/>
    </source>
</evidence>
<keyword evidence="13 16" id="KW-0472">Membrane</keyword>
<dbReference type="AlphaFoldDB" id="A0A5P8DJX2"/>
<evidence type="ECO:0000256" key="6">
    <source>
        <dbReference type="ARBA" id="ARBA00022692"/>
    </source>
</evidence>
<evidence type="ECO:0000256" key="1">
    <source>
        <dbReference type="ARBA" id="ARBA00004448"/>
    </source>
</evidence>
<feature type="transmembrane region" description="Helical" evidence="16">
    <location>
        <begin position="222"/>
        <end position="245"/>
    </location>
</feature>
<organism evidence="19">
    <name type="scientific">Rhizaria sp</name>
    <dbReference type="NCBI Taxonomy" id="2204297"/>
    <lineage>
        <taxon>Eukaryota</taxon>
        <taxon>Sar</taxon>
        <taxon>Rhizaria</taxon>
    </lineage>
</organism>
<keyword evidence="6 16" id="KW-0812">Transmembrane</keyword>
<feature type="transmembrane region" description="Helical" evidence="16">
    <location>
        <begin position="75"/>
        <end position="96"/>
    </location>
</feature>
<feature type="binding site" description="axial binding residue" evidence="15">
    <location>
        <position position="81"/>
    </location>
    <ligand>
        <name>heme b</name>
        <dbReference type="ChEBI" id="CHEBI:60344"/>
        <label>b562</label>
    </ligand>
    <ligandPart>
        <name>Fe</name>
        <dbReference type="ChEBI" id="CHEBI:18248"/>
    </ligandPart>
</feature>
<evidence type="ECO:0000256" key="15">
    <source>
        <dbReference type="PIRSR" id="PIRSR038885-2"/>
    </source>
</evidence>
<dbReference type="GO" id="GO:0005743">
    <property type="term" value="C:mitochondrial inner membrane"/>
    <property type="evidence" value="ECO:0007669"/>
    <property type="project" value="UniProtKB-SubCell"/>
</dbReference>
<keyword evidence="10 16" id="KW-1133">Transmembrane helix</keyword>
<evidence type="ECO:0000313" key="19">
    <source>
        <dbReference type="EMBL" id="QFP99046.1"/>
    </source>
</evidence>
<dbReference type="CDD" id="cd00284">
    <property type="entry name" value="Cytochrome_b_N"/>
    <property type="match status" value="1"/>
</dbReference>
<evidence type="ECO:0000256" key="3">
    <source>
        <dbReference type="ARBA" id="ARBA00022448"/>
    </source>
</evidence>
<feature type="binding site" description="axial binding residue" evidence="15">
    <location>
        <position position="95"/>
    </location>
    <ligand>
        <name>heme b</name>
        <dbReference type="ChEBI" id="CHEBI:60344"/>
        <label>b566</label>
    </ligand>
    <ligandPart>
        <name>Fe</name>
        <dbReference type="ChEBI" id="CHEBI:18248"/>
    </ligandPart>
</feature>
<keyword evidence="3 16" id="KW-0813">Transport</keyword>
<evidence type="ECO:0000256" key="16">
    <source>
        <dbReference type="RuleBase" id="RU362117"/>
    </source>
</evidence>
<dbReference type="InterPro" id="IPR027387">
    <property type="entry name" value="Cytb/b6-like_sf"/>
</dbReference>
<feature type="binding site" description="axial binding residue" evidence="15">
    <location>
        <position position="180"/>
    </location>
    <ligand>
        <name>heme b</name>
        <dbReference type="ChEBI" id="CHEBI:60344"/>
        <label>b562</label>
    </ligand>
    <ligandPart>
        <name>Fe</name>
        <dbReference type="ChEBI" id="CHEBI:18248"/>
    </ligandPart>
</feature>
<dbReference type="InterPro" id="IPR048259">
    <property type="entry name" value="Cytochrome_b_N_euk/bac"/>
</dbReference>
<dbReference type="InterPro" id="IPR036150">
    <property type="entry name" value="Cyt_b/b6_C_sf"/>
</dbReference>
<dbReference type="GO" id="GO:0045275">
    <property type="term" value="C:respiratory chain complex III"/>
    <property type="evidence" value="ECO:0007669"/>
    <property type="project" value="InterPro"/>
</dbReference>
<feature type="transmembrane region" description="Helical" evidence="16">
    <location>
        <begin position="176"/>
        <end position="201"/>
    </location>
</feature>
<dbReference type="SUPFAM" id="SSF81342">
    <property type="entry name" value="Transmembrane di-heme cytochromes"/>
    <property type="match status" value="1"/>
</dbReference>
<evidence type="ECO:0000256" key="8">
    <source>
        <dbReference type="ARBA" id="ARBA00022792"/>
    </source>
</evidence>
<reference evidence="19" key="1">
    <citation type="submission" date="2019-06" db="EMBL/GenBank/DDBJ databases">
        <authorList>
            <person name="Wideman J.G."/>
            <person name="Richards T.A."/>
        </authorList>
    </citation>
    <scope>NUCLEOTIDE SEQUENCE</scope>
</reference>
<comment type="cofactor">
    <cofactor evidence="16">
        <name>heme b</name>
        <dbReference type="ChEBI" id="CHEBI:60344"/>
    </cofactor>
    <text evidence="16">Binds 2 heme groups non-covalently.</text>
</comment>
<dbReference type="GO" id="GO:0008121">
    <property type="term" value="F:quinol-cytochrome-c reductase activity"/>
    <property type="evidence" value="ECO:0007669"/>
    <property type="project" value="InterPro"/>
</dbReference>
<feature type="binding site" evidence="14">
    <location>
        <position position="199"/>
    </location>
    <ligand>
        <name>a ubiquinone</name>
        <dbReference type="ChEBI" id="CHEBI:16389"/>
    </ligand>
</feature>
<feature type="transmembrane region" description="Helical" evidence="16">
    <location>
        <begin position="287"/>
        <end position="306"/>
    </location>
</feature>
<gene>
    <name evidence="19" type="primary">cob</name>
</gene>
<keyword evidence="12 16" id="KW-0496">Mitochondrion</keyword>
<keyword evidence="11 15" id="KW-0408">Iron</keyword>
<dbReference type="PROSITE" id="PS51003">
    <property type="entry name" value="CYTB_CTER"/>
    <property type="match status" value="1"/>
</dbReference>
<dbReference type="SUPFAM" id="SSF81648">
    <property type="entry name" value="a domain/subunit of cytochrome bc1 complex (Ubiquinol-cytochrome c reductase)"/>
    <property type="match status" value="1"/>
</dbReference>